<dbReference type="InterPro" id="IPR006405">
    <property type="entry name" value="Nic_PRibTrfase_pncB"/>
</dbReference>
<keyword evidence="7 9" id="KW-0808">Transferase</keyword>
<dbReference type="NCBIfam" id="NF009131">
    <property type="entry name" value="PRK12484.1"/>
    <property type="match status" value="1"/>
</dbReference>
<evidence type="ECO:0000256" key="3">
    <source>
        <dbReference type="ARBA" id="ARBA00013236"/>
    </source>
</evidence>
<dbReference type="EMBL" id="CP001739">
    <property type="protein sequence ID" value="ACZ07984.1"/>
    <property type="molecule type" value="Genomic_DNA"/>
</dbReference>
<comment type="similarity">
    <text evidence="2 9">Belongs to the NAPRTase family.</text>
</comment>
<evidence type="ECO:0000256" key="2">
    <source>
        <dbReference type="ARBA" id="ARBA00010897"/>
    </source>
</evidence>
<accession>D1AFU9</accession>
<evidence type="ECO:0000256" key="5">
    <source>
        <dbReference type="ARBA" id="ARBA00022598"/>
    </source>
</evidence>
<dbReference type="KEGG" id="str:Sterm_1116"/>
<evidence type="ECO:0000256" key="1">
    <source>
        <dbReference type="ARBA" id="ARBA00004952"/>
    </source>
</evidence>
<comment type="function">
    <text evidence="9">Catalyzes the first step in the biosynthesis of NAD from nicotinic acid, the ATP-dependent synthesis of beta-nicotinate D-ribonucleotide from nicotinate and 5-phospho-D-ribose 1-phosphate.</text>
</comment>
<comment type="PTM">
    <text evidence="9">Transiently phosphorylated on a His residue during the reaction cycle. Phosphorylation strongly increases the affinity for substrates and increases the rate of nicotinate D-ribonucleotide production. Dephosphorylation regenerates the low-affinity form of the enzyme, leading to product release.</text>
</comment>
<keyword evidence="12" id="KW-0328">Glycosyltransferase</keyword>
<dbReference type="Pfam" id="PF17956">
    <property type="entry name" value="NAPRTase_C"/>
    <property type="match status" value="1"/>
</dbReference>
<dbReference type="Proteomes" id="UP000000845">
    <property type="component" value="Chromosome"/>
</dbReference>
<dbReference type="AlphaFoldDB" id="D1AFU9"/>
<dbReference type="PIRSF" id="PIRSF000484">
    <property type="entry name" value="NAPRT"/>
    <property type="match status" value="1"/>
</dbReference>
<dbReference type="GO" id="GO:0047280">
    <property type="term" value="F:nicotinamide phosphoribosyltransferase activity"/>
    <property type="evidence" value="ECO:0007669"/>
    <property type="project" value="UniProtKB-ARBA"/>
</dbReference>
<evidence type="ECO:0000256" key="4">
    <source>
        <dbReference type="ARBA" id="ARBA00022553"/>
    </source>
</evidence>
<dbReference type="GO" id="GO:0005829">
    <property type="term" value="C:cytosol"/>
    <property type="evidence" value="ECO:0007669"/>
    <property type="project" value="TreeGrafter"/>
</dbReference>
<dbReference type="GO" id="GO:0004516">
    <property type="term" value="F:nicotinate phosphoribosyltransferase activity"/>
    <property type="evidence" value="ECO:0007669"/>
    <property type="project" value="UniProtKB-UniRule"/>
</dbReference>
<keyword evidence="6 9" id="KW-0662">Pyridine nucleotide biosynthesis</keyword>
<sequence length="498" mass="56430">MNDFLRVMNSDRYQYTESNVFIEEKMEDRIATFDMFFRKAEGDGFAVVAGISDVLELIDIINNTDEKTKREYLSRVIQEEDLVEYLSTMKFTGSVSGLRDGEIAYPNEPVLTITAPLIQAKILETPILNILNHQMAVATKTSRVTRAAKDVPVSAFGSRRAHGFDSAVRGSKASYIAGCDSHSNLVTEYLYGIKSIGTMAHSYVQSFGVGEKAEYIAFDKFIKHNKEERHTLILLIDTYNTLEMGLKNAIKAFKANGIDDTYEGSYGIRLDSGDLAYLSKKCRIALDEAGLTKAKIALTNSLDEYLIRSLLDQGVKADLFGVGDSIAVSKDRPCFGGVYKIVEIDGERLIKLSNDIVKISNPGKKEIYRLFENEKAIADLVVLKEKDSDTDKILMKKELVIVDENNRFNSYKFKENAYDFEKITKDFIIDGKRTDEYDELTDIKKSKAHYENRLTQLLKGHKRLDNPHTYMVDLSMDLYHLKSSLIKKIKSQMQNLDE</sequence>
<gene>
    <name evidence="12" type="ordered locus">Sterm_1116</name>
</gene>
<dbReference type="InterPro" id="IPR040727">
    <property type="entry name" value="NAPRTase_N"/>
</dbReference>
<keyword evidence="13" id="KW-1185">Reference proteome</keyword>
<dbReference type="PANTHER" id="PTHR11098">
    <property type="entry name" value="NICOTINATE PHOSPHORIBOSYLTRANSFERASE"/>
    <property type="match status" value="1"/>
</dbReference>
<keyword evidence="4" id="KW-0597">Phosphoprotein</keyword>
<dbReference type="UniPathway" id="UPA00253">
    <property type="reaction ID" value="UER00457"/>
</dbReference>
<dbReference type="EC" id="6.3.4.21" evidence="3 9"/>
<dbReference type="FunFam" id="3.20.20.70:FF:000076">
    <property type="entry name" value="Nicotinate phosphoribosyltransferase"/>
    <property type="match status" value="1"/>
</dbReference>
<evidence type="ECO:0000256" key="7">
    <source>
        <dbReference type="ARBA" id="ARBA00022679"/>
    </source>
</evidence>
<reference evidence="12 13" key="2">
    <citation type="journal article" date="2010" name="Stand. Genomic Sci.">
        <title>Complete genome sequence of Sebaldella termitidis type strain (NCTC 11300).</title>
        <authorList>
            <person name="Harmon-Smith M."/>
            <person name="Celia L."/>
            <person name="Chertkov O."/>
            <person name="Lapidus A."/>
            <person name="Copeland A."/>
            <person name="Glavina Del Rio T."/>
            <person name="Nolan M."/>
            <person name="Lucas S."/>
            <person name="Tice H."/>
            <person name="Cheng J.F."/>
            <person name="Han C."/>
            <person name="Detter J.C."/>
            <person name="Bruce D."/>
            <person name="Goodwin L."/>
            <person name="Pitluck S."/>
            <person name="Pati A."/>
            <person name="Liolios K."/>
            <person name="Ivanova N."/>
            <person name="Mavromatis K."/>
            <person name="Mikhailova N."/>
            <person name="Chen A."/>
            <person name="Palaniappan K."/>
            <person name="Land M."/>
            <person name="Hauser L."/>
            <person name="Chang Y.J."/>
            <person name="Jeffries C.D."/>
            <person name="Brettin T."/>
            <person name="Goker M."/>
            <person name="Beck B."/>
            <person name="Bristow J."/>
            <person name="Eisen J.A."/>
            <person name="Markowitz V."/>
            <person name="Hugenholtz P."/>
            <person name="Kyrpides N.C."/>
            <person name="Klenk H.P."/>
            <person name="Chen F."/>
        </authorList>
    </citation>
    <scope>NUCLEOTIDE SEQUENCE [LARGE SCALE GENOMIC DNA]</scope>
    <source>
        <strain evidence="13">ATCC 33386 / NCTC 11300</strain>
    </source>
</reference>
<keyword evidence="5 9" id="KW-0436">Ligase</keyword>
<proteinExistence type="inferred from homology"/>
<dbReference type="SUPFAM" id="SSF51690">
    <property type="entry name" value="Nicotinate/Quinolinate PRTase C-terminal domain-like"/>
    <property type="match status" value="1"/>
</dbReference>
<comment type="catalytic activity">
    <reaction evidence="8 9">
        <text>5-phospho-alpha-D-ribose 1-diphosphate + nicotinate + ATP + H2O = nicotinate beta-D-ribonucleotide + ADP + phosphate + diphosphate</text>
        <dbReference type="Rhea" id="RHEA:36163"/>
        <dbReference type="ChEBI" id="CHEBI:15377"/>
        <dbReference type="ChEBI" id="CHEBI:30616"/>
        <dbReference type="ChEBI" id="CHEBI:32544"/>
        <dbReference type="ChEBI" id="CHEBI:33019"/>
        <dbReference type="ChEBI" id="CHEBI:43474"/>
        <dbReference type="ChEBI" id="CHEBI:57502"/>
        <dbReference type="ChEBI" id="CHEBI:58017"/>
        <dbReference type="ChEBI" id="CHEBI:456216"/>
        <dbReference type="EC" id="6.3.4.21"/>
    </reaction>
</comment>
<dbReference type="PANTHER" id="PTHR11098:SF1">
    <property type="entry name" value="NICOTINATE PHOSPHORIBOSYLTRANSFERASE"/>
    <property type="match status" value="1"/>
</dbReference>
<dbReference type="InterPro" id="IPR041619">
    <property type="entry name" value="NAPRTase_C"/>
</dbReference>
<name>D1AFU9_SEBTE</name>
<evidence type="ECO:0000259" key="11">
    <source>
        <dbReference type="Pfam" id="PF17956"/>
    </source>
</evidence>
<reference evidence="13" key="1">
    <citation type="submission" date="2009-09" db="EMBL/GenBank/DDBJ databases">
        <title>The complete chromosome of Sebaldella termitidis ATCC 33386.</title>
        <authorList>
            <consortium name="US DOE Joint Genome Institute (JGI-PGF)"/>
            <person name="Lucas S."/>
            <person name="Copeland A."/>
            <person name="Lapidus A."/>
            <person name="Glavina del Rio T."/>
            <person name="Dalin E."/>
            <person name="Tice H."/>
            <person name="Bruce D."/>
            <person name="Goodwin L."/>
            <person name="Pitluck S."/>
            <person name="Kyrpides N."/>
            <person name="Mavromatis K."/>
            <person name="Ivanova N."/>
            <person name="Mikhailova N."/>
            <person name="Sims D."/>
            <person name="Meincke L."/>
            <person name="Brettin T."/>
            <person name="Detter J.C."/>
            <person name="Han C."/>
            <person name="Larimer F."/>
            <person name="Land M."/>
            <person name="Hauser L."/>
            <person name="Markowitz V."/>
            <person name="Cheng J.F."/>
            <person name="Hugenholtz P."/>
            <person name="Woyke T."/>
            <person name="Wu D."/>
            <person name="Eisen J.A."/>
        </authorList>
    </citation>
    <scope>NUCLEOTIDE SEQUENCE [LARGE SCALE GENOMIC DNA]</scope>
    <source>
        <strain evidence="13">ATCC 33386 / NCTC 11300</strain>
    </source>
</reference>
<dbReference type="InterPro" id="IPR013785">
    <property type="entry name" value="Aldolase_TIM"/>
</dbReference>
<evidence type="ECO:0000313" key="13">
    <source>
        <dbReference type="Proteomes" id="UP000000845"/>
    </source>
</evidence>
<comment type="pathway">
    <text evidence="1 9">Cofactor biosynthesis; NAD(+) biosynthesis; nicotinate D-ribonucleotide from nicotinate: step 1/1.</text>
</comment>
<dbReference type="InterPro" id="IPR007229">
    <property type="entry name" value="Nic_PRibTrfase-Fam"/>
</dbReference>
<dbReference type="NCBIfam" id="TIGR01513">
    <property type="entry name" value="NAPRTase_put"/>
    <property type="match status" value="1"/>
</dbReference>
<dbReference type="STRING" id="526218.Sterm_1116"/>
<protein>
    <recommendedName>
        <fullName evidence="3 9">Nicotinate phosphoribosyltransferase</fullName>
        <ecNumber evidence="3 9">6.3.4.21</ecNumber>
    </recommendedName>
</protein>
<evidence type="ECO:0000256" key="6">
    <source>
        <dbReference type="ARBA" id="ARBA00022642"/>
    </source>
</evidence>
<dbReference type="InterPro" id="IPR036068">
    <property type="entry name" value="Nicotinate_pribotase-like_C"/>
</dbReference>
<dbReference type="CDD" id="cd01570">
    <property type="entry name" value="NAPRTase_A"/>
    <property type="match status" value="1"/>
</dbReference>
<feature type="domain" description="Nicotinate phosphoribosyltransferase C-terminal" evidence="11">
    <location>
        <begin position="364"/>
        <end position="482"/>
    </location>
</feature>
<dbReference type="SUPFAM" id="SSF54675">
    <property type="entry name" value="Nicotinate/Quinolinate PRTase N-terminal domain-like"/>
    <property type="match status" value="1"/>
</dbReference>
<dbReference type="Gene3D" id="3.20.140.10">
    <property type="entry name" value="nicotinate phosphoribosyltransferase"/>
    <property type="match status" value="1"/>
</dbReference>
<dbReference type="NCBIfam" id="NF006695">
    <property type="entry name" value="PRK09243.1-2"/>
    <property type="match status" value="1"/>
</dbReference>
<dbReference type="Pfam" id="PF17767">
    <property type="entry name" value="NAPRTase_N"/>
    <property type="match status" value="1"/>
</dbReference>
<organism evidence="12 13">
    <name type="scientific">Sebaldella termitidis (strain ATCC 33386 / NCTC 11300)</name>
    <dbReference type="NCBI Taxonomy" id="526218"/>
    <lineage>
        <taxon>Bacteria</taxon>
        <taxon>Fusobacteriati</taxon>
        <taxon>Fusobacteriota</taxon>
        <taxon>Fusobacteriia</taxon>
        <taxon>Fusobacteriales</taxon>
        <taxon>Leptotrichiaceae</taxon>
        <taxon>Sebaldella</taxon>
    </lineage>
</organism>
<evidence type="ECO:0000256" key="9">
    <source>
        <dbReference type="RuleBase" id="RU365100"/>
    </source>
</evidence>
<feature type="domain" description="Nicotinate phosphoribosyltransferase N-terminal" evidence="10">
    <location>
        <begin position="8"/>
        <end position="132"/>
    </location>
</feature>
<dbReference type="HOGENOM" id="CLU_025154_2_1_0"/>
<evidence type="ECO:0000313" key="12">
    <source>
        <dbReference type="EMBL" id="ACZ07984.1"/>
    </source>
</evidence>
<dbReference type="eggNOG" id="COG1488">
    <property type="taxonomic scope" value="Bacteria"/>
</dbReference>
<dbReference type="GO" id="GO:0034355">
    <property type="term" value="P:NAD+ biosynthetic process via the salvage pathway"/>
    <property type="evidence" value="ECO:0007669"/>
    <property type="project" value="UniProtKB-ARBA"/>
</dbReference>
<dbReference type="Gene3D" id="3.20.20.70">
    <property type="entry name" value="Aldolase class I"/>
    <property type="match status" value="1"/>
</dbReference>
<evidence type="ECO:0000256" key="8">
    <source>
        <dbReference type="ARBA" id="ARBA00048668"/>
    </source>
</evidence>
<evidence type="ECO:0000259" key="10">
    <source>
        <dbReference type="Pfam" id="PF17767"/>
    </source>
</evidence>